<feature type="region of interest" description="Disordered" evidence="1">
    <location>
        <begin position="168"/>
        <end position="212"/>
    </location>
</feature>
<dbReference type="NCBIfam" id="NF008655">
    <property type="entry name" value="PRK11653.1"/>
    <property type="match status" value="1"/>
</dbReference>
<dbReference type="Proteomes" id="UP001283366">
    <property type="component" value="Unassembled WGS sequence"/>
</dbReference>
<dbReference type="Pfam" id="PF06693">
    <property type="entry name" value="DUF1190"/>
    <property type="match status" value="1"/>
</dbReference>
<evidence type="ECO:0000313" key="2">
    <source>
        <dbReference type="EMBL" id="MDW6004311.1"/>
    </source>
</evidence>
<dbReference type="InterPro" id="IPR009576">
    <property type="entry name" value="Biofilm_formation_YgiB"/>
</dbReference>
<keyword evidence="3" id="KW-1185">Reference proteome</keyword>
<evidence type="ECO:0000256" key="1">
    <source>
        <dbReference type="SAM" id="MobiDB-lite"/>
    </source>
</evidence>
<dbReference type="RefSeq" id="WP_234993507.1">
    <property type="nucleotide sequence ID" value="NZ_AP024883.1"/>
</dbReference>
<accession>A0ABU4I8M7</accession>
<comment type="caution">
    <text evidence="2">The sequence shown here is derived from an EMBL/GenBank/DDBJ whole genome shotgun (WGS) entry which is preliminary data.</text>
</comment>
<name>A0ABU4I8M7_9VIBR</name>
<proteinExistence type="predicted"/>
<organism evidence="2 3">
    <name type="scientific">Vibrio mangrovi</name>
    <dbReference type="NCBI Taxonomy" id="474394"/>
    <lineage>
        <taxon>Bacteria</taxon>
        <taxon>Pseudomonadati</taxon>
        <taxon>Pseudomonadota</taxon>
        <taxon>Gammaproteobacteria</taxon>
        <taxon>Vibrionales</taxon>
        <taxon>Vibrionaceae</taxon>
        <taxon>Vibrio</taxon>
    </lineage>
</organism>
<gene>
    <name evidence="2" type="ORF">SBX37_15755</name>
</gene>
<evidence type="ECO:0000313" key="3">
    <source>
        <dbReference type="Proteomes" id="UP001283366"/>
    </source>
</evidence>
<reference evidence="2 3" key="1">
    <citation type="submission" date="2023-11" db="EMBL/GenBank/DDBJ databases">
        <title>Plant-associative lifestyle of Vibrio porteresiae and its evolutionary dynamics.</title>
        <authorList>
            <person name="Rameshkumar N."/>
            <person name="Kirti K."/>
        </authorList>
    </citation>
    <scope>NUCLEOTIDE SEQUENCE [LARGE SCALE GENOMIC DNA]</scope>
    <source>
        <strain evidence="2 3">MSSRF38</strain>
    </source>
</reference>
<feature type="compositionally biased region" description="Low complexity" evidence="1">
    <location>
        <begin position="187"/>
        <end position="212"/>
    </location>
</feature>
<protein>
    <submittedName>
        <fullName evidence="2">DUF1190 family protein</fullName>
    </submittedName>
</protein>
<sequence length="212" mass="23571">MMKRSRQVVLAHMKKDWRCVTYTPITVVIAGIALSGCGDSGQDAVIYKTVDDCINDNPSYTSECKAAYQNAVEEASRTAPRYGSLNECIAEFGVDMCRPDPGHSNWFMPAMAGFMFARMLDGPRPYYTQPMFYSDYPFSPYYHQWSSASGNRYGDTRYKTSRVKVHRDQMKPKPTVTRTISRGGFGSTASAKSSWGSSSSRSFGSSSRGWGG</sequence>
<dbReference type="EMBL" id="JAWRCO010000001">
    <property type="protein sequence ID" value="MDW6004311.1"/>
    <property type="molecule type" value="Genomic_DNA"/>
</dbReference>